<evidence type="ECO:0000256" key="2">
    <source>
        <dbReference type="ARBA" id="ARBA00022980"/>
    </source>
</evidence>
<dbReference type="Gene3D" id="2.30.30.30">
    <property type="match status" value="1"/>
</dbReference>
<dbReference type="EMBL" id="QLTW01000016">
    <property type="protein sequence ID" value="MBT9144668.1"/>
    <property type="molecule type" value="Genomic_DNA"/>
</dbReference>
<comment type="subunit">
    <text evidence="5">Part of the 50S ribosomal subunit.</text>
</comment>
<evidence type="ECO:0000256" key="4">
    <source>
        <dbReference type="ARBA" id="ARBA00035206"/>
    </source>
</evidence>
<dbReference type="InterPro" id="IPR041988">
    <property type="entry name" value="Ribosomal_uL24_KOW"/>
</dbReference>
<comment type="function">
    <text evidence="5">One of two assembly initiator proteins, it binds directly to the 5'-end of the 23S rRNA, where it nucleates assembly of the 50S subunit.</text>
</comment>
<gene>
    <name evidence="5 8" type="primary">rplX</name>
    <name evidence="8" type="ORF">DDT42_00513</name>
</gene>
<dbReference type="InterPro" id="IPR003256">
    <property type="entry name" value="Ribosomal_uL24"/>
</dbReference>
<evidence type="ECO:0000256" key="1">
    <source>
        <dbReference type="ARBA" id="ARBA00010618"/>
    </source>
</evidence>
<dbReference type="InterPro" id="IPR014722">
    <property type="entry name" value="Rib_uL2_dom2"/>
</dbReference>
<dbReference type="GO" id="GO:0005840">
    <property type="term" value="C:ribosome"/>
    <property type="evidence" value="ECO:0007669"/>
    <property type="project" value="UniProtKB-KW"/>
</dbReference>
<accession>A0A9E2BFJ7</accession>
<evidence type="ECO:0000313" key="9">
    <source>
        <dbReference type="Proteomes" id="UP000811545"/>
    </source>
</evidence>
<comment type="function">
    <text evidence="5">One of the proteins that surrounds the polypeptide exit tunnel on the outside of the subunit.</text>
</comment>
<dbReference type="PANTHER" id="PTHR12903">
    <property type="entry name" value="MITOCHONDRIAL RIBOSOMAL PROTEIN L24"/>
    <property type="match status" value="1"/>
</dbReference>
<dbReference type="GO" id="GO:0019843">
    <property type="term" value="F:rRNA binding"/>
    <property type="evidence" value="ECO:0007669"/>
    <property type="project" value="UniProtKB-UniRule"/>
</dbReference>
<evidence type="ECO:0000256" key="5">
    <source>
        <dbReference type="HAMAP-Rule" id="MF_01326"/>
    </source>
</evidence>
<dbReference type="InterPro" id="IPR005825">
    <property type="entry name" value="Ribosomal_uL24_CS"/>
</dbReference>
<feature type="domain" description="KOW" evidence="7">
    <location>
        <begin position="2"/>
        <end position="29"/>
    </location>
</feature>
<dbReference type="AlphaFoldDB" id="A0A9E2BFJ7"/>
<dbReference type="CDD" id="cd06089">
    <property type="entry name" value="KOW_RPL26"/>
    <property type="match status" value="1"/>
</dbReference>
<dbReference type="SMART" id="SM00739">
    <property type="entry name" value="KOW"/>
    <property type="match status" value="1"/>
</dbReference>
<sequence>MRIKKDDLVIVLSGSDKGKKGKVLRVIPDEGKVVVQNVSVAKRHTRPSKTKKGGIVSQESPIFAEKVMIYCPDCKEAVKMKTKILDNNERIRVCARCGEELDKK</sequence>
<dbReference type="Pfam" id="PF17136">
    <property type="entry name" value="ribosomal_L24"/>
    <property type="match status" value="1"/>
</dbReference>
<dbReference type="InterPro" id="IPR057264">
    <property type="entry name" value="Ribosomal_uL24_C"/>
</dbReference>
<dbReference type="HAMAP" id="MF_01326_B">
    <property type="entry name" value="Ribosomal_uL24_B"/>
    <property type="match status" value="1"/>
</dbReference>
<dbReference type="GO" id="GO:0003735">
    <property type="term" value="F:structural constituent of ribosome"/>
    <property type="evidence" value="ECO:0007669"/>
    <property type="project" value="InterPro"/>
</dbReference>
<evidence type="ECO:0000313" key="8">
    <source>
        <dbReference type="EMBL" id="MBT9144668.1"/>
    </source>
</evidence>
<dbReference type="PROSITE" id="PS01108">
    <property type="entry name" value="RIBOSOMAL_L24"/>
    <property type="match status" value="1"/>
</dbReference>
<dbReference type="Proteomes" id="UP000811545">
    <property type="component" value="Unassembled WGS sequence"/>
</dbReference>
<evidence type="ECO:0000256" key="6">
    <source>
        <dbReference type="RuleBase" id="RU003477"/>
    </source>
</evidence>
<organism evidence="8 9">
    <name type="scientific">Psychracetigena formicireducens</name>
    <dbReference type="NCBI Taxonomy" id="2986056"/>
    <lineage>
        <taxon>Bacteria</taxon>
        <taxon>Bacillati</taxon>
        <taxon>Candidatus Lithacetigenota</taxon>
        <taxon>Candidatus Psychracetigena</taxon>
    </lineage>
</organism>
<name>A0A9E2BFJ7_PSYF1</name>
<keyword evidence="2 5" id="KW-0689">Ribosomal protein</keyword>
<keyword evidence="5" id="KW-0699">rRNA-binding</keyword>
<protein>
    <recommendedName>
        <fullName evidence="4 5">Large ribosomal subunit protein uL24</fullName>
    </recommendedName>
</protein>
<evidence type="ECO:0000259" key="7">
    <source>
        <dbReference type="SMART" id="SM00739"/>
    </source>
</evidence>
<dbReference type="NCBIfam" id="TIGR01079">
    <property type="entry name" value="rplX_bact"/>
    <property type="match status" value="1"/>
</dbReference>
<dbReference type="SUPFAM" id="SSF50104">
    <property type="entry name" value="Translation proteins SH3-like domain"/>
    <property type="match status" value="1"/>
</dbReference>
<comment type="similarity">
    <text evidence="1 5 6">Belongs to the universal ribosomal protein uL24 family.</text>
</comment>
<dbReference type="Pfam" id="PF00467">
    <property type="entry name" value="KOW"/>
    <property type="match status" value="1"/>
</dbReference>
<evidence type="ECO:0000256" key="3">
    <source>
        <dbReference type="ARBA" id="ARBA00023274"/>
    </source>
</evidence>
<keyword evidence="3 5" id="KW-0687">Ribonucleoprotein</keyword>
<dbReference type="GO" id="GO:0006412">
    <property type="term" value="P:translation"/>
    <property type="evidence" value="ECO:0007669"/>
    <property type="project" value="UniProtKB-UniRule"/>
</dbReference>
<reference evidence="8 9" key="1">
    <citation type="journal article" date="2021" name="bioRxiv">
        <title>Unique metabolic strategies in Hadean analogues reveal hints for primordial physiology.</title>
        <authorList>
            <person name="Nobu M.K."/>
            <person name="Nakai R."/>
            <person name="Tamazawa S."/>
            <person name="Mori H."/>
            <person name="Toyoda A."/>
            <person name="Ijiri A."/>
            <person name="Suzuki S."/>
            <person name="Kurokawa K."/>
            <person name="Kamagata Y."/>
            <person name="Tamaki H."/>
        </authorList>
    </citation>
    <scope>NUCLEOTIDE SEQUENCE [LARGE SCALE GENOMIC DNA]</scope>
    <source>
        <strain evidence="8">BS525</strain>
    </source>
</reference>
<dbReference type="InterPro" id="IPR005824">
    <property type="entry name" value="KOW"/>
</dbReference>
<dbReference type="InterPro" id="IPR008991">
    <property type="entry name" value="Translation_prot_SH3-like_sf"/>
</dbReference>
<comment type="caution">
    <text evidence="8">The sequence shown here is derived from an EMBL/GenBank/DDBJ whole genome shotgun (WGS) entry which is preliminary data.</text>
</comment>
<keyword evidence="5" id="KW-0694">RNA-binding</keyword>
<dbReference type="GO" id="GO:1990904">
    <property type="term" value="C:ribonucleoprotein complex"/>
    <property type="evidence" value="ECO:0007669"/>
    <property type="project" value="UniProtKB-KW"/>
</dbReference>
<proteinExistence type="inferred from homology"/>